<protein>
    <submittedName>
        <fullName evidence="2">Uncharacterized protein</fullName>
    </submittedName>
</protein>
<organism evidence="2 3">
    <name type="scientific">Bodo saltans</name>
    <name type="common">Flagellated protozoan</name>
    <dbReference type="NCBI Taxonomy" id="75058"/>
    <lineage>
        <taxon>Eukaryota</taxon>
        <taxon>Discoba</taxon>
        <taxon>Euglenozoa</taxon>
        <taxon>Kinetoplastea</taxon>
        <taxon>Metakinetoplastina</taxon>
        <taxon>Eubodonida</taxon>
        <taxon>Bodonidae</taxon>
        <taxon>Bodo</taxon>
    </lineage>
</organism>
<feature type="region of interest" description="Disordered" evidence="1">
    <location>
        <begin position="225"/>
        <end position="250"/>
    </location>
</feature>
<sequence>MAMDEDVRAFSSKVVDLRSIPKESAGRIASLLQARRARVISETAAAVSQEQVITSMGLDEMEAEERAGRDGILKQEQKGYDWSRRQLQDALLGSEASFNEYQKVTKWETARNKKVRDLEQQILRESFWNFQRRAGVADHNTTKTQRERSGAPVATIDDATVVLGSMFENSMVPFATDVEECWRRGITQHPSQQTTATVGSPDRRRTTTIQPYYEFAEQLRNEYRSKPQDEWWRSPRPASQHPTSTQYRSTPMATFAHNYPYHVPPQ</sequence>
<accession>A0A0S4KLT7</accession>
<proteinExistence type="predicted"/>
<gene>
    <name evidence="2" type="ORF">BSAL_38045</name>
</gene>
<keyword evidence="3" id="KW-1185">Reference proteome</keyword>
<feature type="compositionally biased region" description="Polar residues" evidence="1">
    <location>
        <begin position="240"/>
        <end position="250"/>
    </location>
</feature>
<dbReference type="Proteomes" id="UP000051952">
    <property type="component" value="Unassembled WGS sequence"/>
</dbReference>
<dbReference type="EMBL" id="CYKH01002055">
    <property type="protein sequence ID" value="CUI15340.1"/>
    <property type="molecule type" value="Genomic_DNA"/>
</dbReference>
<reference evidence="3" key="1">
    <citation type="submission" date="2015-09" db="EMBL/GenBank/DDBJ databases">
        <authorList>
            <consortium name="Pathogen Informatics"/>
        </authorList>
    </citation>
    <scope>NUCLEOTIDE SEQUENCE [LARGE SCALE GENOMIC DNA]</scope>
    <source>
        <strain evidence="3">Lake Konstanz</strain>
    </source>
</reference>
<evidence type="ECO:0000313" key="3">
    <source>
        <dbReference type="Proteomes" id="UP000051952"/>
    </source>
</evidence>
<evidence type="ECO:0000256" key="1">
    <source>
        <dbReference type="SAM" id="MobiDB-lite"/>
    </source>
</evidence>
<dbReference type="VEuPathDB" id="TriTrypDB:BSAL_38045"/>
<name>A0A0S4KLT7_BODSA</name>
<dbReference type="AlphaFoldDB" id="A0A0S4KLT7"/>
<evidence type="ECO:0000313" key="2">
    <source>
        <dbReference type="EMBL" id="CUI15340.1"/>
    </source>
</evidence>